<protein>
    <submittedName>
        <fullName evidence="6">Amino acid adenylation domain protein</fullName>
    </submittedName>
</protein>
<keyword evidence="2" id="KW-0597">Phosphoprotein</keyword>
<dbReference type="PANTHER" id="PTHR45527:SF10">
    <property type="entry name" value="PYOCHELIN SYNTHASE PCHF"/>
    <property type="match status" value="1"/>
</dbReference>
<reference evidence="6" key="1">
    <citation type="submission" date="2016-08" db="EMBL/GenBank/DDBJ databases">
        <authorList>
            <person name="Seilhamer J.J."/>
        </authorList>
    </citation>
    <scope>NUCLEOTIDE SEQUENCE</scope>
    <source>
        <strain evidence="6">86</strain>
    </source>
</reference>
<evidence type="ECO:0000256" key="1">
    <source>
        <dbReference type="ARBA" id="ARBA00022450"/>
    </source>
</evidence>
<dbReference type="Gene3D" id="1.10.1200.10">
    <property type="entry name" value="ACP-like"/>
    <property type="match status" value="1"/>
</dbReference>
<dbReference type="InterPro" id="IPR029063">
    <property type="entry name" value="SAM-dependent_MTases_sf"/>
</dbReference>
<dbReference type="GO" id="GO:0043041">
    <property type="term" value="P:amino acid activation for nonribosomal peptide biosynthetic process"/>
    <property type="evidence" value="ECO:0007669"/>
    <property type="project" value="TreeGrafter"/>
</dbReference>
<dbReference type="SUPFAM" id="SSF53335">
    <property type="entry name" value="S-adenosyl-L-methionine-dependent methyltransferases"/>
    <property type="match status" value="1"/>
</dbReference>
<dbReference type="Gene3D" id="3.30.559.30">
    <property type="entry name" value="Nonribosomal peptide synthetase, condensation domain"/>
    <property type="match status" value="1"/>
</dbReference>
<keyword evidence="3" id="KW-0436">Ligase</keyword>
<evidence type="ECO:0000256" key="4">
    <source>
        <dbReference type="ARBA" id="ARBA00022737"/>
    </source>
</evidence>
<dbReference type="AlphaFoldDB" id="A0A212LVA7"/>
<dbReference type="Pfam" id="PF00501">
    <property type="entry name" value="AMP-binding"/>
    <property type="match status" value="1"/>
</dbReference>
<sequence length="1240" mass="135510">MSQIEIERNDGQFRFFPPPPLMPLSSDSTANSDLLAVRRENGIGKNEWEKLKRVALAHNISPLTVLLAAFDEVLSRWSAGAAVNTVLLNGPVGYVHFNGSPDYSVSSRPAIPFIFRPSRDESWLESCRRMEVQLADSMKRDCTAVESGCGSNAEEPAESEAVAVFANGLPVLLPEYTGTQQNTSGISLQAAGGDERRTLSFLPNARLQCYVAEREGGIQIILDMPAELARNLDDAMLAAYISLLNWAAESAWEQCIPDLLPSSQRLVREEVNATLVPIAERLIYQDFFHHAGENPGKAALLWVENGEQYILTYGELADKVLRLAALLLQKGVKTGGAVAITLSRGPKQVLAVLAVLAAGAVYVPVGINQPPSRRERICRLGGIRHLITDQAGDSLLSLTEAIKVILIEEAEQTLPLPLPVAVSSDSLAYIIFTSGSTGDPKGVEITHRAAYNTIADINTRFSLTETDRVLTVSALDFDLSVYDIFGLLSAGGGIVLLDEGNTREAPAWLELIRTLQVTVWNSVPALFDMLLTAADNDAALTSLRLVLVSGDWVGLELHDRLRAKNRDCRFVALGGATEASIWSNYFEINYVDPSWNSIPYGKPLGNQYFRVVDRLGRDCPDMVAGELWIGGAGVAQGYRGNPALTAASFIDAGDCRWYRTGDLGRYWSDGVIEFLGRADHQIKLRGYRIELGEVEAVLRQCPGVGQAVAAVVASPGAKQLGAVVVAGYTPLPVQDDLLESRSCAAHSYRQISRELQAKIVEAMIAEILGLTELRDITGLQLGRELRLVPEYQPLVQMWLKWLEQRNVIKANNGVLHAGARFGEVLAYAGAIKQPAAACSMMEDGSLTAAIEQRLFQRRDDYRRILRGDLAAEILLDDEVLSPENLSSRDYGTNLGIRLMAGRLKKMTKSSGKPVDVALLGGRSGLLAARLLAMLAPEDIRFTLFDSAPSMVAAARQRLSALRHSVNCHILPENFVPEQFRYSFDAVLAINSLHRYHDPCQGVAVAALLVRGGGKIFALEHCELTPLAAVTAAVLDRGFAAFDHERRQAYSPMLPALQWLKLLSKAGFDKANVVSLKNSFSEFIEAECPAARQNLEPARILEFAAKYLPVHMLPERVEVLPWLPLSANGKVDRKAVAAVFAAGAVAEDDEQPQAGMEQEIAGMWHKLLKISPIGRKQGFFAIGGDSLLATRFLAEVKEKFGLELSLRQMFESPTLLQVAAILESKLTEMKQDMAFMEEGEI</sequence>
<dbReference type="InterPro" id="IPR020845">
    <property type="entry name" value="AMP-binding_CS"/>
</dbReference>
<dbReference type="InterPro" id="IPR010071">
    <property type="entry name" value="AA_adenyl_dom"/>
</dbReference>
<dbReference type="InterPro" id="IPR045851">
    <property type="entry name" value="AMP-bd_C_sf"/>
</dbReference>
<name>A0A212LVA7_9FIRM</name>
<dbReference type="RefSeq" id="WP_288184489.1">
    <property type="nucleotide sequence ID" value="NZ_LT608335.1"/>
</dbReference>
<evidence type="ECO:0000256" key="3">
    <source>
        <dbReference type="ARBA" id="ARBA00022598"/>
    </source>
</evidence>
<dbReference type="InterPro" id="IPR013217">
    <property type="entry name" value="Methyltransf_12"/>
</dbReference>
<dbReference type="PANTHER" id="PTHR45527">
    <property type="entry name" value="NONRIBOSOMAL PEPTIDE SYNTHETASE"/>
    <property type="match status" value="1"/>
</dbReference>
<dbReference type="InterPro" id="IPR000873">
    <property type="entry name" value="AMP-dep_synth/lig_dom"/>
</dbReference>
<gene>
    <name evidence="6" type="ORF">KL86SPO_31637</name>
</gene>
<proteinExistence type="predicted"/>
<dbReference type="InterPro" id="IPR036736">
    <property type="entry name" value="ACP-like_sf"/>
</dbReference>
<dbReference type="GO" id="GO:0044550">
    <property type="term" value="P:secondary metabolite biosynthetic process"/>
    <property type="evidence" value="ECO:0007669"/>
    <property type="project" value="TreeGrafter"/>
</dbReference>
<dbReference type="SUPFAM" id="SSF47336">
    <property type="entry name" value="ACP-like"/>
    <property type="match status" value="1"/>
</dbReference>
<dbReference type="SMART" id="SM00823">
    <property type="entry name" value="PKS_PP"/>
    <property type="match status" value="1"/>
</dbReference>
<dbReference type="PROSITE" id="PS00213">
    <property type="entry name" value="LIPOCALIN"/>
    <property type="match status" value="1"/>
</dbReference>
<dbReference type="EMBL" id="FMJE01000003">
    <property type="protein sequence ID" value="SCM81458.1"/>
    <property type="molecule type" value="Genomic_DNA"/>
</dbReference>
<dbReference type="Gene3D" id="3.40.50.12780">
    <property type="entry name" value="N-terminal domain of ligase-like"/>
    <property type="match status" value="1"/>
</dbReference>
<dbReference type="PROSITE" id="PS00455">
    <property type="entry name" value="AMP_BINDING"/>
    <property type="match status" value="1"/>
</dbReference>
<feature type="domain" description="Carrier" evidence="5">
    <location>
        <begin position="1150"/>
        <end position="1225"/>
    </location>
</feature>
<dbReference type="InterPro" id="IPR022272">
    <property type="entry name" value="Lipocalin_CS"/>
</dbReference>
<dbReference type="SUPFAM" id="SSF52777">
    <property type="entry name" value="CoA-dependent acyltransferases"/>
    <property type="match status" value="1"/>
</dbReference>
<keyword evidence="4" id="KW-0677">Repeat</keyword>
<dbReference type="InterPro" id="IPR020806">
    <property type="entry name" value="PKS_PP-bd"/>
</dbReference>
<keyword evidence="1" id="KW-0596">Phosphopantetheine</keyword>
<dbReference type="GO" id="GO:0005737">
    <property type="term" value="C:cytoplasm"/>
    <property type="evidence" value="ECO:0007669"/>
    <property type="project" value="TreeGrafter"/>
</dbReference>
<dbReference type="InterPro" id="IPR042099">
    <property type="entry name" value="ANL_N_sf"/>
</dbReference>
<accession>A0A212LVA7</accession>
<dbReference type="FunFam" id="3.40.50.12780:FF:000012">
    <property type="entry name" value="Non-ribosomal peptide synthetase"/>
    <property type="match status" value="1"/>
</dbReference>
<dbReference type="Gene3D" id="3.40.50.150">
    <property type="entry name" value="Vaccinia Virus protein VP39"/>
    <property type="match status" value="1"/>
</dbReference>
<dbReference type="Gene3D" id="3.30.300.30">
    <property type="match status" value="2"/>
</dbReference>
<dbReference type="Pfam" id="PF08242">
    <property type="entry name" value="Methyltransf_12"/>
    <property type="match status" value="1"/>
</dbReference>
<dbReference type="NCBIfam" id="TIGR01733">
    <property type="entry name" value="AA-adenyl-dom"/>
    <property type="match status" value="1"/>
</dbReference>
<dbReference type="PROSITE" id="PS50075">
    <property type="entry name" value="CARRIER"/>
    <property type="match status" value="1"/>
</dbReference>
<dbReference type="SUPFAM" id="SSF56801">
    <property type="entry name" value="Acetyl-CoA synthetase-like"/>
    <property type="match status" value="1"/>
</dbReference>
<dbReference type="GO" id="GO:0016874">
    <property type="term" value="F:ligase activity"/>
    <property type="evidence" value="ECO:0007669"/>
    <property type="project" value="UniProtKB-KW"/>
</dbReference>
<evidence type="ECO:0000256" key="2">
    <source>
        <dbReference type="ARBA" id="ARBA00022553"/>
    </source>
</evidence>
<evidence type="ECO:0000313" key="6">
    <source>
        <dbReference type="EMBL" id="SCM81458.1"/>
    </source>
</evidence>
<organism evidence="6">
    <name type="scientific">uncultured Sporomusa sp</name>
    <dbReference type="NCBI Taxonomy" id="307249"/>
    <lineage>
        <taxon>Bacteria</taxon>
        <taxon>Bacillati</taxon>
        <taxon>Bacillota</taxon>
        <taxon>Negativicutes</taxon>
        <taxon>Selenomonadales</taxon>
        <taxon>Sporomusaceae</taxon>
        <taxon>Sporomusa</taxon>
        <taxon>environmental samples</taxon>
    </lineage>
</organism>
<dbReference type="GO" id="GO:0031177">
    <property type="term" value="F:phosphopantetheine binding"/>
    <property type="evidence" value="ECO:0007669"/>
    <property type="project" value="InterPro"/>
</dbReference>
<dbReference type="Pfam" id="PF00550">
    <property type="entry name" value="PP-binding"/>
    <property type="match status" value="1"/>
</dbReference>
<dbReference type="InterPro" id="IPR009081">
    <property type="entry name" value="PP-bd_ACP"/>
</dbReference>
<evidence type="ECO:0000259" key="5">
    <source>
        <dbReference type="PROSITE" id="PS50075"/>
    </source>
</evidence>